<comment type="similarity">
    <text evidence="3">Belongs to the PhyH family. EctD subfamily.</text>
</comment>
<dbReference type="AlphaFoldDB" id="A0A0D1LIH0"/>
<evidence type="ECO:0000256" key="8">
    <source>
        <dbReference type="ARBA" id="ARBA00023004"/>
    </source>
</evidence>
<dbReference type="EMBL" id="JXST01000004">
    <property type="protein sequence ID" value="KIU18272.1"/>
    <property type="molecule type" value="Genomic_DNA"/>
</dbReference>
<evidence type="ECO:0000256" key="4">
    <source>
        <dbReference type="ARBA" id="ARBA00011738"/>
    </source>
</evidence>
<protein>
    <recommendedName>
        <fullName evidence="10">Ectoine hydroxylase</fullName>
        <ecNumber evidence="10">1.14.11.55</ecNumber>
    </recommendedName>
</protein>
<comment type="cofactor">
    <cofactor evidence="1">
        <name>Fe(2+)</name>
        <dbReference type="ChEBI" id="CHEBI:29033"/>
    </cofactor>
</comment>
<evidence type="ECO:0000313" key="12">
    <source>
        <dbReference type="Proteomes" id="UP000032221"/>
    </source>
</evidence>
<name>A0A0D1LIH0_9MYCO</name>
<keyword evidence="8" id="KW-0408">Iron</keyword>
<dbReference type="Pfam" id="PF05721">
    <property type="entry name" value="PhyH"/>
    <property type="match status" value="1"/>
</dbReference>
<dbReference type="PATRIC" id="fig|280871.6.peg.890"/>
<dbReference type="GO" id="GO:0005506">
    <property type="term" value="F:iron ion binding"/>
    <property type="evidence" value="ECO:0007669"/>
    <property type="project" value="UniProtKB-ARBA"/>
</dbReference>
<dbReference type="PANTHER" id="PTHR20883:SF48">
    <property type="entry name" value="ECTOINE DIOXYGENASE"/>
    <property type="match status" value="1"/>
</dbReference>
<dbReference type="NCBIfam" id="TIGR02408">
    <property type="entry name" value="ectoine_ThpD"/>
    <property type="match status" value="1"/>
</dbReference>
<dbReference type="RefSeq" id="WP_043984641.1">
    <property type="nucleotide sequence ID" value="NZ_JXST01000004.1"/>
</dbReference>
<evidence type="ECO:0000256" key="6">
    <source>
        <dbReference type="ARBA" id="ARBA00022964"/>
    </source>
</evidence>
<dbReference type="EC" id="1.14.11.55" evidence="10"/>
<keyword evidence="5" id="KW-0479">Metal-binding</keyword>
<sequence>MSAPGAATAIVEDRYPTRLGHAVEPIPRSEPVVWGGKADGPLPPHELARFDELGYLVRPGTLTDDLIGPLRGETDRIAVGLEPDDPRIIREPRGSIRSIFEPHLLSALVAQVVDLDTVLPIARQLLGSDVYIHQARINLMPGFTGTGFYWHSDFETWHAEDGMADIRAVSCSIALTRNYPYNGSLMVIPGSHHTFYPCVGATPDNHHGTSLVAQQVGTPDETTLCKAVDHHGIDQFTGSPGTALWFDANLLHGSGSNITPLPRSNVFLVFNSVDNRLGEPFAAPRPRPRYLAAR</sequence>
<dbReference type="InterPro" id="IPR008775">
    <property type="entry name" value="Phytyl_CoA_dOase-like"/>
</dbReference>
<evidence type="ECO:0000256" key="1">
    <source>
        <dbReference type="ARBA" id="ARBA00001954"/>
    </source>
</evidence>
<keyword evidence="7" id="KW-0560">Oxidoreductase</keyword>
<dbReference type="InterPro" id="IPR012774">
    <property type="entry name" value="EctD"/>
</dbReference>
<dbReference type="STRING" id="280871.TL10_04360"/>
<evidence type="ECO:0000256" key="3">
    <source>
        <dbReference type="ARBA" id="ARBA00007851"/>
    </source>
</evidence>
<comment type="catalytic activity">
    <reaction evidence="9">
        <text>L-ectoine + 2-oxoglutarate + O2 = 5-hydroxyectoine + succinate + CO2</text>
        <dbReference type="Rhea" id="RHEA:45740"/>
        <dbReference type="ChEBI" id="CHEBI:15379"/>
        <dbReference type="ChEBI" id="CHEBI:16526"/>
        <dbReference type="ChEBI" id="CHEBI:16810"/>
        <dbReference type="ChEBI" id="CHEBI:30031"/>
        <dbReference type="ChEBI" id="CHEBI:58515"/>
        <dbReference type="ChEBI" id="CHEBI:85413"/>
        <dbReference type="EC" id="1.14.11.55"/>
    </reaction>
</comment>
<evidence type="ECO:0000256" key="9">
    <source>
        <dbReference type="ARBA" id="ARBA00049228"/>
    </source>
</evidence>
<comment type="caution">
    <text evidence="11">The sequence shown here is derived from an EMBL/GenBank/DDBJ whole genome shotgun (WGS) entry which is preliminary data.</text>
</comment>
<evidence type="ECO:0000256" key="2">
    <source>
        <dbReference type="ARBA" id="ARBA00004063"/>
    </source>
</evidence>
<keyword evidence="12" id="KW-1185">Reference proteome</keyword>
<evidence type="ECO:0000256" key="5">
    <source>
        <dbReference type="ARBA" id="ARBA00022723"/>
    </source>
</evidence>
<comment type="function">
    <text evidence="2">Involved in the biosynthesis of 5-hydroxyectoine, called compatible solute, which helps organisms to survive extreme osmotic stress by acting as a highly soluble organic osmolyte. Catalyzes the 2-oxoglutarate-dependent selective hydroxylation of L-ectoine to yield (4S,5S)-5-hydroxyectoine.</text>
</comment>
<proteinExistence type="inferred from homology"/>
<dbReference type="OrthoDB" id="2573519at2"/>
<comment type="subunit">
    <text evidence="4">Homodimer.</text>
</comment>
<accession>A0A0D1LIH0</accession>
<reference evidence="11 12" key="1">
    <citation type="submission" date="2015-01" db="EMBL/GenBank/DDBJ databases">
        <title>Genome sequence of Mycobacterium llatzerense and Mycobacterium immunogenum recovered from brain abscess.</title>
        <authorList>
            <person name="Greninger A.L."/>
            <person name="Langelier C."/>
            <person name="Cunningham G."/>
            <person name="Chiu C.Y."/>
            <person name="Miller S."/>
        </authorList>
    </citation>
    <scope>NUCLEOTIDE SEQUENCE [LARGE SCALE GENOMIC DNA]</scope>
    <source>
        <strain evidence="11 12">CLUC14</strain>
    </source>
</reference>
<keyword evidence="6" id="KW-0223">Dioxygenase</keyword>
<dbReference type="Proteomes" id="UP000032221">
    <property type="component" value="Unassembled WGS sequence"/>
</dbReference>
<dbReference type="Gene3D" id="2.60.120.620">
    <property type="entry name" value="q2cbj1_9rhob like domain"/>
    <property type="match status" value="1"/>
</dbReference>
<evidence type="ECO:0000313" key="11">
    <source>
        <dbReference type="EMBL" id="KIU18272.1"/>
    </source>
</evidence>
<dbReference type="GO" id="GO:0016706">
    <property type="term" value="F:2-oxoglutarate-dependent dioxygenase activity"/>
    <property type="evidence" value="ECO:0007669"/>
    <property type="project" value="InterPro"/>
</dbReference>
<evidence type="ECO:0000256" key="10">
    <source>
        <dbReference type="NCBIfam" id="TIGR02408"/>
    </source>
</evidence>
<dbReference type="PANTHER" id="PTHR20883">
    <property type="entry name" value="PHYTANOYL-COA DIOXYGENASE DOMAIN CONTAINING 1"/>
    <property type="match status" value="1"/>
</dbReference>
<dbReference type="SUPFAM" id="SSF51197">
    <property type="entry name" value="Clavaminate synthase-like"/>
    <property type="match status" value="1"/>
</dbReference>
<organism evidence="11 12">
    <name type="scientific">Mycolicibacterium llatzerense</name>
    <dbReference type="NCBI Taxonomy" id="280871"/>
    <lineage>
        <taxon>Bacteria</taxon>
        <taxon>Bacillati</taxon>
        <taxon>Actinomycetota</taxon>
        <taxon>Actinomycetes</taxon>
        <taxon>Mycobacteriales</taxon>
        <taxon>Mycobacteriaceae</taxon>
        <taxon>Mycolicibacterium</taxon>
    </lineage>
</organism>
<gene>
    <name evidence="11" type="ORF">TL10_04360</name>
</gene>
<evidence type="ECO:0000256" key="7">
    <source>
        <dbReference type="ARBA" id="ARBA00023002"/>
    </source>
</evidence>